<sequence length="924" mass="101856">MSDHETGEQDPSPVGQDGGDSPEAQQQHPAPENGHITTTEHQEVVVVDGDQQGEGNDGNQDQQQEDPESKPHEQPAGVTVLEDESPAVQPEDSSQPRQEFTTPPAPAEEAEQHTGQQADQQPQQQQQQQEFQTHTDLATSSSDQDRSTISPPPLWSVEISEAAHSRATRQALLSQITDSTRDAVLQCVKKEIDRLMEDNGLKNWAGWEPIVRVAKHQGRVERSPIELTSADVEAVGSRAVFDGRCEALRQLSLIQRHLGVTLGRDNNGEEQLDGRRLTIRPLHTLPDDLPFRDPANPVCAYDGVDYVSVRDAVSCRMAAAPAPPAAGSAMGYLSQHNAPMLMDAAKAKAKAKFMAAPKPMAKAKAKEKGGDLMDIDSGGGLTRRAADLPQPQMLPSSHERYKTGTRVLLTSSTRRGANKSYVWLKADVYRTEEAGGATRVSMREIEGTEEFTVVVPHQAKASPHGQQVHKGFRFVENVPVEQPVDEDTDNSMPRLFKLLEEVEKGVLFPLLGGDLAVSLARIRTTCRLGRERVSADLLRSLIDAQLAAKDIQDIISYDLPSVGHLLRLVYFIDNSGEWEGWEPIVRVAKHQGRVERLPIEVGSADVEGVSSRAVFDGRCEALRQLSLIQRHLGVTLERVDGEERLGVHRLTIRTLHTMWADHPFRNGYDPKNPVCEYYGIEFFSVRNTVLYEMQDARPPCGQRQLATQPPPVWGCHTISTTSRGRMIVLHGDQPDHTFAAHLYVDGGYATVYLRTTEPPMAGKEGAARFPQTVKVVREVMGAADAVRMFGSQLDVALPPADGGGGGEGGGQSAEEGADDVDGDSSEEDDDDSADDGDSDEDMDADVDGEGNGDSGDRRRKRVRTRIVTMTTIAMRIWMGRAMPMMAMASSSRRRRRKRRRKRVRVWRGRPREGGWRTARWHSGC</sequence>
<feature type="region of interest" description="Disordered" evidence="1">
    <location>
        <begin position="797"/>
        <end position="862"/>
    </location>
</feature>
<dbReference type="Proteomes" id="UP000041254">
    <property type="component" value="Unassembled WGS sequence"/>
</dbReference>
<evidence type="ECO:0000256" key="1">
    <source>
        <dbReference type="SAM" id="MobiDB-lite"/>
    </source>
</evidence>
<organism evidence="2 3">
    <name type="scientific">Vitrella brassicaformis (strain CCMP3155)</name>
    <dbReference type="NCBI Taxonomy" id="1169540"/>
    <lineage>
        <taxon>Eukaryota</taxon>
        <taxon>Sar</taxon>
        <taxon>Alveolata</taxon>
        <taxon>Colpodellida</taxon>
        <taxon>Vitrellaceae</taxon>
        <taxon>Vitrella</taxon>
    </lineage>
</organism>
<feature type="region of interest" description="Disordered" evidence="1">
    <location>
        <begin position="1"/>
        <end position="153"/>
    </location>
</feature>
<feature type="compositionally biased region" description="Low complexity" evidence="1">
    <location>
        <begin position="44"/>
        <end position="62"/>
    </location>
</feature>
<feature type="compositionally biased region" description="Gly residues" evidence="1">
    <location>
        <begin position="801"/>
        <end position="811"/>
    </location>
</feature>
<keyword evidence="3" id="KW-1185">Reference proteome</keyword>
<dbReference type="EMBL" id="CDMY01000327">
    <property type="protein sequence ID" value="CEM02487.1"/>
    <property type="molecule type" value="Genomic_DNA"/>
</dbReference>
<dbReference type="AlphaFoldDB" id="A0A0G4EVN8"/>
<dbReference type="InParanoid" id="A0A0G4EVN8"/>
<name>A0A0G4EVN8_VITBC</name>
<feature type="compositionally biased region" description="Low complexity" evidence="1">
    <location>
        <begin position="113"/>
        <end position="132"/>
    </location>
</feature>
<feature type="compositionally biased region" description="Acidic residues" evidence="1">
    <location>
        <begin position="815"/>
        <end position="850"/>
    </location>
</feature>
<dbReference type="OrthoDB" id="550577at2759"/>
<evidence type="ECO:0000313" key="2">
    <source>
        <dbReference type="EMBL" id="CEM02487.1"/>
    </source>
</evidence>
<gene>
    <name evidence="2" type="ORF">Vbra_13636</name>
</gene>
<dbReference type="VEuPathDB" id="CryptoDB:Vbra_13636"/>
<reference evidence="2 3" key="1">
    <citation type="submission" date="2014-11" db="EMBL/GenBank/DDBJ databases">
        <authorList>
            <person name="Zhu J."/>
            <person name="Qi W."/>
            <person name="Song R."/>
        </authorList>
    </citation>
    <scope>NUCLEOTIDE SEQUENCE [LARGE SCALE GENOMIC DNA]</scope>
</reference>
<evidence type="ECO:0000313" key="3">
    <source>
        <dbReference type="Proteomes" id="UP000041254"/>
    </source>
</evidence>
<protein>
    <submittedName>
        <fullName evidence="2">Uncharacterized protein</fullName>
    </submittedName>
</protein>
<feature type="compositionally biased region" description="Polar residues" evidence="1">
    <location>
        <begin position="91"/>
        <end position="101"/>
    </location>
</feature>
<proteinExistence type="predicted"/>
<accession>A0A0G4EVN8</accession>